<evidence type="ECO:0000313" key="1">
    <source>
        <dbReference type="EMBL" id="NEC90453.1"/>
    </source>
</evidence>
<comment type="caution">
    <text evidence="1">The sequence shown here is derived from an EMBL/GenBank/DDBJ whole genome shotgun (WGS) entry which is preliminary data.</text>
</comment>
<dbReference type="EMBL" id="JAAGLU010000032">
    <property type="protein sequence ID" value="NEC90453.1"/>
    <property type="molecule type" value="Genomic_DNA"/>
</dbReference>
<sequence>MTANCGLCEDPVAGGYLCARDAMQLATRLEQLPELATELVDFLVPPRSGFGELVTARTAGPRSPINEDVLDELRDNRAGEIVHSWRVDVQRERWPHHSAPPPSGLAADCRWLAMELQWITTHYPPVGDLAREVRALEAELRSLVGDPVPRRQRLGTCVAVTDDAGTVCGAELSRLPGGPVRCRSCGCAYQGETDLLLLLHYQPTPAA</sequence>
<gene>
    <name evidence="1" type="ORF">G3I71_32680</name>
</gene>
<organism evidence="1">
    <name type="scientific">Streptomyces sp. SID12501</name>
    <dbReference type="NCBI Taxonomy" id="2706042"/>
    <lineage>
        <taxon>Bacteria</taxon>
        <taxon>Bacillati</taxon>
        <taxon>Actinomycetota</taxon>
        <taxon>Actinomycetes</taxon>
        <taxon>Kitasatosporales</taxon>
        <taxon>Streptomycetaceae</taxon>
        <taxon>Streptomyces</taxon>
    </lineage>
</organism>
<name>A0A6B3C163_9ACTN</name>
<protein>
    <submittedName>
        <fullName evidence="1">Uncharacterized protein</fullName>
    </submittedName>
</protein>
<dbReference type="AlphaFoldDB" id="A0A6B3C163"/>
<dbReference type="RefSeq" id="WP_164320314.1">
    <property type="nucleotide sequence ID" value="NZ_JAAGLU010000032.1"/>
</dbReference>
<accession>A0A6B3C163</accession>
<reference evidence="1" key="1">
    <citation type="submission" date="2020-01" db="EMBL/GenBank/DDBJ databases">
        <title>Insect and environment-associated Actinomycetes.</title>
        <authorList>
            <person name="Currrie C."/>
            <person name="Chevrette M."/>
            <person name="Carlson C."/>
            <person name="Stubbendieck R."/>
            <person name="Wendt-Pienkowski E."/>
        </authorList>
    </citation>
    <scope>NUCLEOTIDE SEQUENCE</scope>
    <source>
        <strain evidence="1">SID12501</strain>
    </source>
</reference>
<proteinExistence type="predicted"/>